<organism evidence="2 3">
    <name type="scientific">Phytophthora rubi</name>
    <dbReference type="NCBI Taxonomy" id="129364"/>
    <lineage>
        <taxon>Eukaryota</taxon>
        <taxon>Sar</taxon>
        <taxon>Stramenopiles</taxon>
        <taxon>Oomycota</taxon>
        <taxon>Peronosporomycetes</taxon>
        <taxon>Peronosporales</taxon>
        <taxon>Peronosporaceae</taxon>
        <taxon>Phytophthora</taxon>
    </lineage>
</organism>
<proteinExistence type="predicted"/>
<feature type="compositionally biased region" description="Basic and acidic residues" evidence="1">
    <location>
        <begin position="1"/>
        <end position="18"/>
    </location>
</feature>
<feature type="region of interest" description="Disordered" evidence="1">
    <location>
        <begin position="34"/>
        <end position="60"/>
    </location>
</feature>
<name>A0A6A3LZ05_9STRA</name>
<feature type="region of interest" description="Disordered" evidence="1">
    <location>
        <begin position="1"/>
        <end position="22"/>
    </location>
</feature>
<feature type="region of interest" description="Disordered" evidence="1">
    <location>
        <begin position="164"/>
        <end position="202"/>
    </location>
</feature>
<gene>
    <name evidence="2" type="ORF">PR001_g13435</name>
</gene>
<comment type="caution">
    <text evidence="2">The sequence shown here is derived from an EMBL/GenBank/DDBJ whole genome shotgun (WGS) entry which is preliminary data.</text>
</comment>
<accession>A0A6A3LZ05</accession>
<dbReference type="EMBL" id="QXFV01000918">
    <property type="protein sequence ID" value="KAE9021173.1"/>
    <property type="molecule type" value="Genomic_DNA"/>
</dbReference>
<feature type="compositionally biased region" description="Basic residues" evidence="1">
    <location>
        <begin position="171"/>
        <end position="184"/>
    </location>
</feature>
<feature type="region of interest" description="Disordered" evidence="1">
    <location>
        <begin position="225"/>
        <end position="261"/>
    </location>
</feature>
<protein>
    <submittedName>
        <fullName evidence="2">Uncharacterized protein</fullName>
    </submittedName>
</protein>
<evidence type="ECO:0000256" key="1">
    <source>
        <dbReference type="SAM" id="MobiDB-lite"/>
    </source>
</evidence>
<sequence length="274" mass="30312">MKPELLKLKEKRPQEDHGGLQGVDVVTARCAVISQPQGDDRHPERYPTNTTNTHKKRNDPIRFTDATDTALLTKVLVHNPERGCGLAEAHAELDDLLVNVAELCEEEEAHQEEKKKLHDNRKEDDEQAETMPDEATVGMKKGEVLNSMKNIKSDKMVDYPKRTEDKAADGHRRHIWSRPSRQSRKGAYESTPKMKGNVKGKAKIKARREISLAECVGKDVGVNACDAQRGDPPVSDDALPQLPLTPGRSASSFSGADKPTRGNVGIFEVGNLVL</sequence>
<dbReference type="AlphaFoldDB" id="A0A6A3LZ05"/>
<feature type="region of interest" description="Disordered" evidence="1">
    <location>
        <begin position="109"/>
        <end position="139"/>
    </location>
</feature>
<evidence type="ECO:0000313" key="2">
    <source>
        <dbReference type="EMBL" id="KAE9021173.1"/>
    </source>
</evidence>
<evidence type="ECO:0000313" key="3">
    <source>
        <dbReference type="Proteomes" id="UP000429607"/>
    </source>
</evidence>
<feature type="compositionally biased region" description="Basic and acidic residues" evidence="1">
    <location>
        <begin position="111"/>
        <end position="124"/>
    </location>
</feature>
<reference evidence="2 3" key="1">
    <citation type="submission" date="2018-09" db="EMBL/GenBank/DDBJ databases">
        <title>Genomic investigation of the strawberry pathogen Phytophthora fragariae indicates pathogenicity is determined by transcriptional variation in three key races.</title>
        <authorList>
            <person name="Adams T.M."/>
            <person name="Armitage A.D."/>
            <person name="Sobczyk M.K."/>
            <person name="Bates H.J."/>
            <person name="Dunwell J.M."/>
            <person name="Nellist C.F."/>
            <person name="Harrison R.J."/>
        </authorList>
    </citation>
    <scope>NUCLEOTIDE SEQUENCE [LARGE SCALE GENOMIC DNA]</scope>
    <source>
        <strain evidence="2 3">SCRP249</strain>
    </source>
</reference>
<dbReference type="Proteomes" id="UP000429607">
    <property type="component" value="Unassembled WGS sequence"/>
</dbReference>